<sequence>MKHIGWLIRKTWKTTFRNYRNLPLYFAFPLLGILLSTLIHGASGETTLNVGILNHDVNQRITEDTIKFIEELKHVQIHTVDETELNAAIVSGELDLALILANGFAESVQNGRPHPLQIVSIKGAEATGYVKAYLNQYMDNLATIGQVTEGNQEEFKQLYTNYLASDFKLSTETLEDISATQNMSTQTVGYLITIMLFSAGTLSGMILKEKENRTYFRLLASPVTSRAYVLSNMIVNLAVMTLQIALTLVVMERLFQIDTGVPFWQVFLILILFALIAISISLTIVAFAKSSSLATAIQNLIIMPTSFLAGCFIPIEVMPLAFQKMADFLPQRWLLDTFDKLQQGSSFESMYLNIIILFAFVVTFSLIAVYLFERNKDTRTFI</sequence>
<dbReference type="PANTHER" id="PTHR30294:SF45">
    <property type="entry name" value="LINEARMYCIN RESISTANCE PERMEASE PROTEIN LNRN"/>
    <property type="match status" value="1"/>
</dbReference>
<keyword evidence="11" id="KW-1185">Reference proteome</keyword>
<dbReference type="Proteomes" id="UP001235840">
    <property type="component" value="Unassembled WGS sequence"/>
</dbReference>
<comment type="caution">
    <text evidence="10">The sequence shown here is derived from an EMBL/GenBank/DDBJ whole genome shotgun (WGS) entry which is preliminary data.</text>
</comment>
<name>A0ABT9W4Q4_9BACI</name>
<feature type="transmembrane region" description="Helical" evidence="8">
    <location>
        <begin position="263"/>
        <end position="288"/>
    </location>
</feature>
<dbReference type="PANTHER" id="PTHR30294">
    <property type="entry name" value="MEMBRANE COMPONENT OF ABC TRANSPORTER YHHJ-RELATED"/>
    <property type="match status" value="1"/>
</dbReference>
<reference evidence="10 11" key="1">
    <citation type="submission" date="2023-07" db="EMBL/GenBank/DDBJ databases">
        <title>Genomic Encyclopedia of Type Strains, Phase IV (KMG-IV): sequencing the most valuable type-strain genomes for metagenomic binning, comparative biology and taxonomic classification.</title>
        <authorList>
            <person name="Goeker M."/>
        </authorList>
    </citation>
    <scope>NUCLEOTIDE SEQUENCE [LARGE SCALE GENOMIC DNA]</scope>
    <source>
        <strain evidence="10 11">DSM 12751</strain>
    </source>
</reference>
<feature type="transmembrane region" description="Helical" evidence="8">
    <location>
        <begin position="188"/>
        <end position="207"/>
    </location>
</feature>
<feature type="transmembrane region" description="Helical" evidence="8">
    <location>
        <begin position="300"/>
        <end position="322"/>
    </location>
</feature>
<organism evidence="10 11">
    <name type="scientific">Caldalkalibacillus horti</name>
    <dbReference type="NCBI Taxonomy" id="77523"/>
    <lineage>
        <taxon>Bacteria</taxon>
        <taxon>Bacillati</taxon>
        <taxon>Bacillota</taxon>
        <taxon>Bacilli</taxon>
        <taxon>Bacillales</taxon>
        <taxon>Bacillaceae</taxon>
        <taxon>Caldalkalibacillus</taxon>
    </lineage>
</organism>
<feature type="transmembrane region" description="Helical" evidence="8">
    <location>
        <begin position="228"/>
        <end position="251"/>
    </location>
</feature>
<dbReference type="InterPro" id="IPR013525">
    <property type="entry name" value="ABC2_TM"/>
</dbReference>
<evidence type="ECO:0000256" key="3">
    <source>
        <dbReference type="ARBA" id="ARBA00022448"/>
    </source>
</evidence>
<evidence type="ECO:0000256" key="1">
    <source>
        <dbReference type="ARBA" id="ARBA00004651"/>
    </source>
</evidence>
<dbReference type="InterPro" id="IPR047817">
    <property type="entry name" value="ABC2_TM_bact-type"/>
</dbReference>
<dbReference type="PROSITE" id="PS51012">
    <property type="entry name" value="ABC_TM2"/>
    <property type="match status" value="1"/>
</dbReference>
<keyword evidence="7 8" id="KW-0472">Membrane</keyword>
<comment type="similarity">
    <text evidence="2">Belongs to the ABC-2 integral membrane protein family.</text>
</comment>
<feature type="domain" description="ABC transmembrane type-2" evidence="9">
    <location>
        <begin position="145"/>
        <end position="375"/>
    </location>
</feature>
<keyword evidence="4" id="KW-1003">Cell membrane</keyword>
<evidence type="ECO:0000259" key="9">
    <source>
        <dbReference type="PROSITE" id="PS51012"/>
    </source>
</evidence>
<gene>
    <name evidence="10" type="ORF">J2S11_004173</name>
</gene>
<evidence type="ECO:0000313" key="11">
    <source>
        <dbReference type="Proteomes" id="UP001235840"/>
    </source>
</evidence>
<keyword evidence="3" id="KW-0813">Transport</keyword>
<evidence type="ECO:0000256" key="2">
    <source>
        <dbReference type="ARBA" id="ARBA00007783"/>
    </source>
</evidence>
<comment type="subcellular location">
    <subcellularLocation>
        <location evidence="1">Cell membrane</location>
        <topology evidence="1">Multi-pass membrane protein</topology>
    </subcellularLocation>
</comment>
<evidence type="ECO:0000256" key="5">
    <source>
        <dbReference type="ARBA" id="ARBA00022692"/>
    </source>
</evidence>
<accession>A0ABT9W4Q4</accession>
<dbReference type="Gene3D" id="3.40.1710.10">
    <property type="entry name" value="abc type-2 transporter like domain"/>
    <property type="match status" value="1"/>
</dbReference>
<proteinExistence type="inferred from homology"/>
<keyword evidence="6 8" id="KW-1133">Transmembrane helix</keyword>
<dbReference type="EMBL" id="JAUSTY010000025">
    <property type="protein sequence ID" value="MDQ0168221.1"/>
    <property type="molecule type" value="Genomic_DNA"/>
</dbReference>
<evidence type="ECO:0000313" key="10">
    <source>
        <dbReference type="EMBL" id="MDQ0168221.1"/>
    </source>
</evidence>
<keyword evidence="5 8" id="KW-0812">Transmembrane</keyword>
<evidence type="ECO:0000256" key="8">
    <source>
        <dbReference type="SAM" id="Phobius"/>
    </source>
</evidence>
<dbReference type="InterPro" id="IPR051449">
    <property type="entry name" value="ABC-2_transporter_component"/>
</dbReference>
<evidence type="ECO:0000256" key="7">
    <source>
        <dbReference type="ARBA" id="ARBA00023136"/>
    </source>
</evidence>
<feature type="transmembrane region" description="Helical" evidence="8">
    <location>
        <begin position="350"/>
        <end position="372"/>
    </location>
</feature>
<dbReference type="Pfam" id="PF12698">
    <property type="entry name" value="ABC2_membrane_3"/>
    <property type="match status" value="1"/>
</dbReference>
<dbReference type="RefSeq" id="WP_307397796.1">
    <property type="nucleotide sequence ID" value="NZ_BAAADK010000020.1"/>
</dbReference>
<evidence type="ECO:0000256" key="6">
    <source>
        <dbReference type="ARBA" id="ARBA00022989"/>
    </source>
</evidence>
<protein>
    <submittedName>
        <fullName evidence="10">ABC-2 type transport system permease protein</fullName>
    </submittedName>
</protein>
<evidence type="ECO:0000256" key="4">
    <source>
        <dbReference type="ARBA" id="ARBA00022475"/>
    </source>
</evidence>